<feature type="chain" id="PRO_5035314028" evidence="1">
    <location>
        <begin position="22"/>
        <end position="395"/>
    </location>
</feature>
<gene>
    <name evidence="5" type="ORF">JF259_05095</name>
</gene>
<keyword evidence="1" id="KW-0732">Signal</keyword>
<dbReference type="Pfam" id="PF16391">
    <property type="entry name" value="DUF5000"/>
    <property type="match status" value="1"/>
</dbReference>
<feature type="signal peptide" evidence="1">
    <location>
        <begin position="1"/>
        <end position="21"/>
    </location>
</feature>
<dbReference type="Proteomes" id="UP000610931">
    <property type="component" value="Unassembled WGS sequence"/>
</dbReference>
<dbReference type="Pfam" id="PF17166">
    <property type="entry name" value="DUF5126"/>
    <property type="match status" value="1"/>
</dbReference>
<evidence type="ECO:0000313" key="5">
    <source>
        <dbReference type="EMBL" id="MBJ6367460.1"/>
    </source>
</evidence>
<dbReference type="InterPro" id="IPR008979">
    <property type="entry name" value="Galactose-bd-like_sf"/>
</dbReference>
<evidence type="ECO:0000313" key="6">
    <source>
        <dbReference type="Proteomes" id="UP000610931"/>
    </source>
</evidence>
<feature type="domain" description="DUF5126" evidence="4">
    <location>
        <begin position="124"/>
        <end position="226"/>
    </location>
</feature>
<dbReference type="SUPFAM" id="SSF49785">
    <property type="entry name" value="Galactose-binding domain-like"/>
    <property type="match status" value="1"/>
</dbReference>
<evidence type="ECO:0000256" key="1">
    <source>
        <dbReference type="SAM" id="SignalP"/>
    </source>
</evidence>
<name>A0A8J7IT39_9FLAO</name>
<keyword evidence="6" id="KW-1185">Reference proteome</keyword>
<sequence length="395" mass="43700">MKQLTYICCTAILLIVVVACTKTDVIGPVENDGKAPGPVSNIQVENLAGKAILTYTLPEDSDVLSVKAVYTTEGGVEREAKSSYYTNKVALIGFGAAKPYEVKVYAVDKGENASEPVSVTVNPLEPPYQIVGEELEIGPDFGGLFVSFENPEEENIAIVVLANDTLGNFIPYNTFYTKLEAGRFSTRGFDPVESDFGVYVRDRWGNISDTTMVRLTPFFEELIDKSGISGYTLPNDAVLGYSGDVDALFTDDVTEGSGYYHSGDAAAMPQWFTFDLGKEVKLSRLAWWMRSDGTRWLYSLHNPRDIEIWGSNNPAPDGSWDSWDLLIEYEQIKPSGLPNGQLTNDDLAAAEAGETVAFPLDTPPYRYIRFKTLRNWSNGTYVNFNEITVWGQPQN</sequence>
<evidence type="ECO:0000259" key="4">
    <source>
        <dbReference type="Pfam" id="PF17166"/>
    </source>
</evidence>
<evidence type="ECO:0000259" key="3">
    <source>
        <dbReference type="Pfam" id="PF16391"/>
    </source>
</evidence>
<dbReference type="EMBL" id="JAELVQ010000004">
    <property type="protein sequence ID" value="MBJ6367460.1"/>
    <property type="molecule type" value="Genomic_DNA"/>
</dbReference>
<dbReference type="Gene3D" id="2.60.120.260">
    <property type="entry name" value="Galactose-binding domain-like"/>
    <property type="match status" value="1"/>
</dbReference>
<reference evidence="5" key="1">
    <citation type="submission" date="2020-12" db="EMBL/GenBank/DDBJ databases">
        <title>Snuella sp. nov., isolated from sediment in Incheon.</title>
        <authorList>
            <person name="Kim W."/>
        </authorList>
    </citation>
    <scope>NUCLEOTIDE SEQUENCE</scope>
    <source>
        <strain evidence="5">CAU 1569</strain>
    </source>
</reference>
<accession>A0A8J7IT39</accession>
<proteinExistence type="predicted"/>
<dbReference type="InterPro" id="IPR033431">
    <property type="entry name" value="DUF5126"/>
</dbReference>
<dbReference type="InterPro" id="IPR032527">
    <property type="entry name" value="DUF4959"/>
</dbReference>
<evidence type="ECO:0000259" key="2">
    <source>
        <dbReference type="Pfam" id="PF16323"/>
    </source>
</evidence>
<dbReference type="AlphaFoldDB" id="A0A8J7IT39"/>
<dbReference type="InterPro" id="IPR032164">
    <property type="entry name" value="DUF5000"/>
</dbReference>
<feature type="domain" description="DUF4959" evidence="2">
    <location>
        <begin position="19"/>
        <end position="123"/>
    </location>
</feature>
<comment type="caution">
    <text evidence="5">The sequence shown here is derived from an EMBL/GenBank/DDBJ whole genome shotgun (WGS) entry which is preliminary data.</text>
</comment>
<dbReference type="PROSITE" id="PS51257">
    <property type="entry name" value="PROKAR_LIPOPROTEIN"/>
    <property type="match status" value="1"/>
</dbReference>
<dbReference type="RefSeq" id="WP_199114085.1">
    <property type="nucleotide sequence ID" value="NZ_JAELVQ010000004.1"/>
</dbReference>
<feature type="domain" description="DUF5000" evidence="3">
    <location>
        <begin position="258"/>
        <end position="391"/>
    </location>
</feature>
<organism evidence="5 6">
    <name type="scientific">Snuella sedimenti</name>
    <dbReference type="NCBI Taxonomy" id="2798802"/>
    <lineage>
        <taxon>Bacteria</taxon>
        <taxon>Pseudomonadati</taxon>
        <taxon>Bacteroidota</taxon>
        <taxon>Flavobacteriia</taxon>
        <taxon>Flavobacteriales</taxon>
        <taxon>Flavobacteriaceae</taxon>
        <taxon>Snuella</taxon>
    </lineage>
</organism>
<protein>
    <submittedName>
        <fullName evidence="5">DUF4959 domain-containing protein</fullName>
    </submittedName>
</protein>
<dbReference type="Pfam" id="PF16323">
    <property type="entry name" value="DUF4959"/>
    <property type="match status" value="1"/>
</dbReference>